<dbReference type="KEGG" id="hazt:125178230"/>
<keyword evidence="2" id="KW-1185">Reference proteome</keyword>
<dbReference type="RefSeq" id="XP_047737456.1">
    <property type="nucleotide sequence ID" value="XM_047881500.1"/>
</dbReference>
<dbReference type="GeneID" id="125178230"/>
<evidence type="ECO:0000313" key="3">
    <source>
        <dbReference type="RefSeq" id="XP_047737456.1"/>
    </source>
</evidence>
<dbReference type="SUPFAM" id="SSF49785">
    <property type="entry name" value="Galactose-binding domain-like"/>
    <property type="match status" value="1"/>
</dbReference>
<dbReference type="InterPro" id="IPR008979">
    <property type="entry name" value="Galactose-bd-like_sf"/>
</dbReference>
<keyword evidence="1" id="KW-0732">Signal</keyword>
<evidence type="ECO:0000256" key="1">
    <source>
        <dbReference type="SAM" id="SignalP"/>
    </source>
</evidence>
<feature type="chain" id="PRO_5036926115" evidence="1">
    <location>
        <begin position="19"/>
        <end position="231"/>
    </location>
</feature>
<reference evidence="3" key="1">
    <citation type="submission" date="2025-08" db="UniProtKB">
        <authorList>
            <consortium name="RefSeq"/>
        </authorList>
    </citation>
    <scope>IDENTIFICATION</scope>
    <source>
        <tissue evidence="3">Whole organism</tissue>
    </source>
</reference>
<dbReference type="AlphaFoldDB" id="A0A979FLR6"/>
<accession>A0A979FLR6</accession>
<organism evidence="2 3">
    <name type="scientific">Hyalella azteca</name>
    <name type="common">Amphipod</name>
    <dbReference type="NCBI Taxonomy" id="294128"/>
    <lineage>
        <taxon>Eukaryota</taxon>
        <taxon>Metazoa</taxon>
        <taxon>Ecdysozoa</taxon>
        <taxon>Arthropoda</taxon>
        <taxon>Crustacea</taxon>
        <taxon>Multicrustacea</taxon>
        <taxon>Malacostraca</taxon>
        <taxon>Eumalacostraca</taxon>
        <taxon>Peracarida</taxon>
        <taxon>Amphipoda</taxon>
        <taxon>Senticaudata</taxon>
        <taxon>Talitrida</taxon>
        <taxon>Talitroidea</taxon>
        <taxon>Hyalellidae</taxon>
        <taxon>Hyalella</taxon>
    </lineage>
</organism>
<feature type="signal peptide" evidence="1">
    <location>
        <begin position="1"/>
        <end position="18"/>
    </location>
</feature>
<dbReference type="InterPro" id="IPR051941">
    <property type="entry name" value="BG_Antigen-Binding_Lectin"/>
</dbReference>
<sequence length="231" mass="25121">MLFSTKIVALLVLAAAAADPLWLDKILHADFSSLQLSANQCVQLCVRRSCLYVVHDAEHGCQMVTGGAALATPNSLLLRCCFQAPLVNVALGKPTRASSVLNSFLPGHSNDGVFLNSSNFFSSLNEIRAFLVIDLQQEYAIEAVALMPRLKNFGSNRFKYIEIRAGLTNVTGPDFSSYTLLALFPGPAPDPGIWVTKNLTTPVLGRFISLQRTAVLADYLEAAELMVYSRP</sequence>
<evidence type="ECO:0000313" key="2">
    <source>
        <dbReference type="Proteomes" id="UP000694843"/>
    </source>
</evidence>
<proteinExistence type="predicted"/>
<dbReference type="OrthoDB" id="6400161at2759"/>
<dbReference type="Proteomes" id="UP000694843">
    <property type="component" value="Unplaced"/>
</dbReference>
<dbReference type="PANTHER" id="PTHR45713">
    <property type="entry name" value="FTP DOMAIN-CONTAINING PROTEIN"/>
    <property type="match status" value="1"/>
</dbReference>
<protein>
    <submittedName>
        <fullName evidence="3">Uncharacterized protein LOC125178230</fullName>
    </submittedName>
</protein>
<gene>
    <name evidence="3" type="primary">LOC125178230</name>
</gene>
<dbReference type="Gene3D" id="2.60.120.260">
    <property type="entry name" value="Galactose-binding domain-like"/>
    <property type="match status" value="1"/>
</dbReference>
<name>A0A979FLR6_HYAAZ</name>
<dbReference type="PANTHER" id="PTHR45713:SF6">
    <property type="entry name" value="F5_8 TYPE C DOMAIN-CONTAINING PROTEIN"/>
    <property type="match status" value="1"/>
</dbReference>